<proteinExistence type="predicted"/>
<evidence type="ECO:0000313" key="1">
    <source>
        <dbReference type="EMBL" id="WCO67789.1"/>
    </source>
</evidence>
<dbReference type="EMBL" id="CP116942">
    <property type="protein sequence ID" value="WCO67789.1"/>
    <property type="molecule type" value="Genomic_DNA"/>
</dbReference>
<dbReference type="SUPFAM" id="SSF102588">
    <property type="entry name" value="LmbE-like"/>
    <property type="match status" value="1"/>
</dbReference>
<dbReference type="GO" id="GO:0016811">
    <property type="term" value="F:hydrolase activity, acting on carbon-nitrogen (but not peptide) bonds, in linear amides"/>
    <property type="evidence" value="ECO:0007669"/>
    <property type="project" value="TreeGrafter"/>
</dbReference>
<protein>
    <submittedName>
        <fullName evidence="1">PIG-L family deacetylase</fullName>
    </submittedName>
</protein>
<dbReference type="Pfam" id="PF02585">
    <property type="entry name" value="PIG-L"/>
    <property type="match status" value="1"/>
</dbReference>
<dbReference type="PANTHER" id="PTHR12993">
    <property type="entry name" value="N-ACETYLGLUCOSAMINYL-PHOSPHATIDYLINOSITOL DE-N-ACETYLASE-RELATED"/>
    <property type="match status" value="1"/>
</dbReference>
<organism evidence="1 2">
    <name type="scientific">Iamia majanohamensis</name>
    <dbReference type="NCBI Taxonomy" id="467976"/>
    <lineage>
        <taxon>Bacteria</taxon>
        <taxon>Bacillati</taxon>
        <taxon>Actinomycetota</taxon>
        <taxon>Acidimicrobiia</taxon>
        <taxon>Acidimicrobiales</taxon>
        <taxon>Iamiaceae</taxon>
        <taxon>Iamia</taxon>
    </lineage>
</organism>
<dbReference type="GO" id="GO:0016137">
    <property type="term" value="P:glycoside metabolic process"/>
    <property type="evidence" value="ECO:0007669"/>
    <property type="project" value="UniProtKB-ARBA"/>
</dbReference>
<dbReference type="InterPro" id="IPR024078">
    <property type="entry name" value="LmbE-like_dom_sf"/>
</dbReference>
<dbReference type="KEGG" id="ima:PO878_03505"/>
<evidence type="ECO:0000313" key="2">
    <source>
        <dbReference type="Proteomes" id="UP001216390"/>
    </source>
</evidence>
<gene>
    <name evidence="1" type="ORF">PO878_03505</name>
</gene>
<dbReference type="PANTHER" id="PTHR12993:SF29">
    <property type="entry name" value="BLR3841 PROTEIN"/>
    <property type="match status" value="1"/>
</dbReference>
<reference evidence="1" key="1">
    <citation type="submission" date="2023-01" db="EMBL/GenBank/DDBJ databases">
        <title>The diversity of Class Acidimicrobiia in South China Sea sediment environments and the proposal of Iamia marina sp. nov., a novel species of the genus Iamia.</title>
        <authorList>
            <person name="He Y."/>
            <person name="Tian X."/>
        </authorList>
    </citation>
    <scope>NUCLEOTIDE SEQUENCE</scope>
    <source>
        <strain evidence="1">DSM 19957</strain>
    </source>
</reference>
<sequence length="244" mass="26146">MPAPVAPHPFPLVPRTPHARWEERIRRLPPLEGVLGDAGRCVVVAPHPDDETLGVGGLVGAMGAAGREVRVVAVTDGEASHPDQPGLACRRRREQQRALRLLGWRVAVDRLGLADGQVADEVDALVAALRDRVDGASLLVAPWRGDGHPDHDAAGRAAAAVAEEAGIRLLSYPVWLWQWADEEALAGLALRRLDLPPSLRRAKAQAVACFRSQTEDGGDGPVLTDAVRARAAWPWEVVVDEPAP</sequence>
<keyword evidence="2" id="KW-1185">Reference proteome</keyword>
<name>A0AAE9Y6V1_9ACTN</name>
<dbReference type="Proteomes" id="UP001216390">
    <property type="component" value="Chromosome"/>
</dbReference>
<dbReference type="Gene3D" id="3.40.50.10320">
    <property type="entry name" value="LmbE-like"/>
    <property type="match status" value="1"/>
</dbReference>
<accession>A0AAE9Y6V1</accession>
<dbReference type="AlphaFoldDB" id="A0AAE9Y6V1"/>
<dbReference type="RefSeq" id="WP_272737309.1">
    <property type="nucleotide sequence ID" value="NZ_CP116942.1"/>
</dbReference>
<dbReference type="InterPro" id="IPR003737">
    <property type="entry name" value="GlcNAc_PI_deacetylase-related"/>
</dbReference>